<protein>
    <submittedName>
        <fullName evidence="1">Uncharacterized protein</fullName>
    </submittedName>
</protein>
<dbReference type="EMBL" id="SPVG01000210">
    <property type="protein sequence ID" value="TFW17239.1"/>
    <property type="molecule type" value="Genomic_DNA"/>
</dbReference>
<gene>
    <name evidence="1" type="ORF">E4L98_20940</name>
</gene>
<name>A0A4Y9SAP2_9BURK</name>
<dbReference type="AlphaFoldDB" id="A0A4Y9SAP2"/>
<accession>A0A4Y9SAP2</accession>
<keyword evidence="2" id="KW-1185">Reference proteome</keyword>
<organism evidence="1 2">
    <name type="scientific">Duganella callida</name>
    <dbReference type="NCBI Taxonomy" id="2561932"/>
    <lineage>
        <taxon>Bacteria</taxon>
        <taxon>Pseudomonadati</taxon>
        <taxon>Pseudomonadota</taxon>
        <taxon>Betaproteobacteria</taxon>
        <taxon>Burkholderiales</taxon>
        <taxon>Oxalobacteraceae</taxon>
        <taxon>Telluria group</taxon>
        <taxon>Duganella</taxon>
    </lineage>
</organism>
<comment type="caution">
    <text evidence="1">The sequence shown here is derived from an EMBL/GenBank/DDBJ whole genome shotgun (WGS) entry which is preliminary data.</text>
</comment>
<evidence type="ECO:0000313" key="1">
    <source>
        <dbReference type="EMBL" id="TFW17239.1"/>
    </source>
</evidence>
<evidence type="ECO:0000313" key="2">
    <source>
        <dbReference type="Proteomes" id="UP000297729"/>
    </source>
</evidence>
<sequence length="116" mass="12414">MPTAAPRALRQFAPQIEAAARMPFARWAILDALTLAWQPSTQRDPTAAVAQWLASAPLERLPLPSAGACAAQLGTLARFFDFDPAARRVLGARLAQARPDIAAVLAAHDFISRGDL</sequence>
<reference evidence="1 2" key="1">
    <citation type="submission" date="2019-03" db="EMBL/GenBank/DDBJ databases">
        <title>Draft Genome Sequence of Duganella callidus sp. nov., a Novel Duganella Species Isolated from Cultivated Soil.</title>
        <authorList>
            <person name="Raths R."/>
            <person name="Peta V."/>
            <person name="Bucking H."/>
        </authorList>
    </citation>
    <scope>NUCLEOTIDE SEQUENCE [LARGE SCALE GENOMIC DNA]</scope>
    <source>
        <strain evidence="1 2">DN04</strain>
    </source>
</reference>
<proteinExistence type="predicted"/>
<dbReference type="Proteomes" id="UP000297729">
    <property type="component" value="Unassembled WGS sequence"/>
</dbReference>